<name>A0ABW1F7W9_9ACTN</name>
<gene>
    <name evidence="1" type="ORF">ACFP0N_36005</name>
</gene>
<evidence type="ECO:0000313" key="1">
    <source>
        <dbReference type="EMBL" id="MFC5890373.1"/>
    </source>
</evidence>
<evidence type="ECO:0000313" key="2">
    <source>
        <dbReference type="Proteomes" id="UP001596067"/>
    </source>
</evidence>
<reference evidence="2" key="1">
    <citation type="journal article" date="2019" name="Int. J. Syst. Evol. Microbiol.">
        <title>The Global Catalogue of Microorganisms (GCM) 10K type strain sequencing project: providing services to taxonomists for standard genome sequencing and annotation.</title>
        <authorList>
            <consortium name="The Broad Institute Genomics Platform"/>
            <consortium name="The Broad Institute Genome Sequencing Center for Infectious Disease"/>
            <person name="Wu L."/>
            <person name="Ma J."/>
        </authorList>
    </citation>
    <scope>NUCLEOTIDE SEQUENCE [LARGE SCALE GENOMIC DNA]</scope>
    <source>
        <strain evidence="2">CGMCC 4.1469</strain>
    </source>
</reference>
<protein>
    <submittedName>
        <fullName evidence="1">Uncharacterized protein</fullName>
    </submittedName>
</protein>
<proteinExistence type="predicted"/>
<keyword evidence="2" id="KW-1185">Reference proteome</keyword>
<accession>A0ABW1F7W9</accession>
<dbReference type="Proteomes" id="UP001596067">
    <property type="component" value="Unassembled WGS sequence"/>
</dbReference>
<dbReference type="RefSeq" id="WP_345328581.1">
    <property type="nucleotide sequence ID" value="NZ_BAAAVH010000038.1"/>
</dbReference>
<organism evidence="1 2">
    <name type="scientific">Kitasatospora aburaviensis</name>
    <dbReference type="NCBI Taxonomy" id="67265"/>
    <lineage>
        <taxon>Bacteria</taxon>
        <taxon>Bacillati</taxon>
        <taxon>Actinomycetota</taxon>
        <taxon>Actinomycetes</taxon>
        <taxon>Kitasatosporales</taxon>
        <taxon>Streptomycetaceae</taxon>
        <taxon>Kitasatospora</taxon>
    </lineage>
</organism>
<dbReference type="EMBL" id="JBHSOD010000079">
    <property type="protein sequence ID" value="MFC5890373.1"/>
    <property type="molecule type" value="Genomic_DNA"/>
</dbReference>
<sequence>MEYRGARLAALQTALLATCAERDLARVLSFRHFAAEARAPSTGLPEAARVRWEQDPQQHGGGP</sequence>
<comment type="caution">
    <text evidence="1">The sequence shown here is derived from an EMBL/GenBank/DDBJ whole genome shotgun (WGS) entry which is preliminary data.</text>
</comment>